<evidence type="ECO:0000313" key="1">
    <source>
        <dbReference type="EMBL" id="MBB3984598.1"/>
    </source>
</evidence>
<gene>
    <name evidence="1" type="ORF">GGQ68_000914</name>
</gene>
<organism evidence="1 2">
    <name type="scientific">Sagittula marina</name>
    <dbReference type="NCBI Taxonomy" id="943940"/>
    <lineage>
        <taxon>Bacteria</taxon>
        <taxon>Pseudomonadati</taxon>
        <taxon>Pseudomonadota</taxon>
        <taxon>Alphaproteobacteria</taxon>
        <taxon>Rhodobacterales</taxon>
        <taxon>Roseobacteraceae</taxon>
        <taxon>Sagittula</taxon>
    </lineage>
</organism>
<evidence type="ECO:0008006" key="3">
    <source>
        <dbReference type="Google" id="ProtNLM"/>
    </source>
</evidence>
<dbReference type="Proteomes" id="UP000541426">
    <property type="component" value="Unassembled WGS sequence"/>
</dbReference>
<sequence>MTEDARFEDGGERPLNLGALDVDDLGVLSALVQDAVLPVTEIRWQKGARRLGLLINRVRWEDVETAKRFDRPVERVQSVLVVDNVLSVSSQGVDRADKDLILQVLAVSWEPGDDAEGFVVLTLAGDGALRAKVEALEVGLRDVTRPYAAPSGKLPDHEG</sequence>
<evidence type="ECO:0000313" key="2">
    <source>
        <dbReference type="Proteomes" id="UP000541426"/>
    </source>
</evidence>
<dbReference type="AlphaFoldDB" id="A0A7W6DRA5"/>
<keyword evidence="2" id="KW-1185">Reference proteome</keyword>
<dbReference type="RefSeq" id="WP_183963320.1">
    <property type="nucleotide sequence ID" value="NZ_BAABBZ010000014.1"/>
</dbReference>
<reference evidence="1 2" key="1">
    <citation type="submission" date="2020-08" db="EMBL/GenBank/DDBJ databases">
        <title>Genomic Encyclopedia of Type Strains, Phase IV (KMG-IV): sequencing the most valuable type-strain genomes for metagenomic binning, comparative biology and taxonomic classification.</title>
        <authorList>
            <person name="Goeker M."/>
        </authorList>
    </citation>
    <scope>NUCLEOTIDE SEQUENCE [LARGE SCALE GENOMIC DNA]</scope>
    <source>
        <strain evidence="1 2">DSM 102235</strain>
    </source>
</reference>
<protein>
    <recommendedName>
        <fullName evidence="3">DUF2948 family protein</fullName>
    </recommendedName>
</protein>
<name>A0A7W6DRA5_9RHOB</name>
<accession>A0A7W6DRA5</accession>
<dbReference type="InterPro" id="IPR021335">
    <property type="entry name" value="DUF2948"/>
</dbReference>
<proteinExistence type="predicted"/>
<dbReference type="EMBL" id="JACIEJ010000002">
    <property type="protein sequence ID" value="MBB3984598.1"/>
    <property type="molecule type" value="Genomic_DNA"/>
</dbReference>
<dbReference type="Pfam" id="PF11164">
    <property type="entry name" value="DUF2948"/>
    <property type="match status" value="1"/>
</dbReference>
<comment type="caution">
    <text evidence="1">The sequence shown here is derived from an EMBL/GenBank/DDBJ whole genome shotgun (WGS) entry which is preliminary data.</text>
</comment>